<dbReference type="OrthoDB" id="559702at2"/>
<dbReference type="GO" id="GO:0003677">
    <property type="term" value="F:DNA binding"/>
    <property type="evidence" value="ECO:0007669"/>
    <property type="project" value="UniProtKB-KW"/>
</dbReference>
<dbReference type="AlphaFoldDB" id="A0A327KFR9"/>
<evidence type="ECO:0000256" key="3">
    <source>
        <dbReference type="ARBA" id="ARBA00023015"/>
    </source>
</evidence>
<evidence type="ECO:0000256" key="1">
    <source>
        <dbReference type="ARBA" id="ARBA00022491"/>
    </source>
</evidence>
<dbReference type="Pfam" id="PF08681">
    <property type="entry name" value="TacA1"/>
    <property type="match status" value="1"/>
</dbReference>
<comment type="similarity">
    <text evidence="6">Belongs to the TacA antitoxin family.</text>
</comment>
<dbReference type="Gene3D" id="1.20.5.780">
    <property type="entry name" value="Single helix bin"/>
    <property type="match status" value="1"/>
</dbReference>
<evidence type="ECO:0000256" key="7">
    <source>
        <dbReference type="SAM" id="MobiDB-lite"/>
    </source>
</evidence>
<reference evidence="8 9" key="1">
    <citation type="submission" date="2017-07" db="EMBL/GenBank/DDBJ databases">
        <title>Draft Genome Sequences of Select Purple Nonsulfur Bacteria.</title>
        <authorList>
            <person name="Lasarre B."/>
            <person name="Mckinlay J.B."/>
        </authorList>
    </citation>
    <scope>NUCLEOTIDE SEQUENCE [LARGE SCALE GENOMIC DNA]</scope>
    <source>
        <strain evidence="8 9">DSM 11907</strain>
    </source>
</reference>
<keyword evidence="4" id="KW-0238">DNA-binding</keyword>
<protein>
    <submittedName>
        <fullName evidence="8">Antitoxin</fullName>
    </submittedName>
</protein>
<keyword evidence="2" id="KW-1277">Toxin-antitoxin system</keyword>
<dbReference type="PANTHER" id="PTHR35401">
    <property type="entry name" value="COPG FAMILY HELIX-TURN-HELIX PROTEIN-RELATED-RELATED"/>
    <property type="match status" value="1"/>
</dbReference>
<evidence type="ECO:0000313" key="8">
    <source>
        <dbReference type="EMBL" id="RAI36971.1"/>
    </source>
</evidence>
<evidence type="ECO:0000256" key="2">
    <source>
        <dbReference type="ARBA" id="ARBA00022649"/>
    </source>
</evidence>
<evidence type="ECO:0000256" key="6">
    <source>
        <dbReference type="ARBA" id="ARBA00049988"/>
    </source>
</evidence>
<dbReference type="EMBL" id="NPEU01000199">
    <property type="protein sequence ID" value="RAI36971.1"/>
    <property type="molecule type" value="Genomic_DNA"/>
</dbReference>
<feature type="region of interest" description="Disordered" evidence="7">
    <location>
        <begin position="1"/>
        <end position="34"/>
    </location>
</feature>
<keyword evidence="5" id="KW-0804">Transcription</keyword>
<comment type="caution">
    <text evidence="8">The sequence shown here is derived from an EMBL/GenBank/DDBJ whole genome shotgun (WGS) entry which is preliminary data.</text>
</comment>
<dbReference type="GO" id="GO:0006355">
    <property type="term" value="P:regulation of DNA-templated transcription"/>
    <property type="evidence" value="ECO:0007669"/>
    <property type="project" value="InterPro"/>
</dbReference>
<dbReference type="InterPro" id="IPR010985">
    <property type="entry name" value="Ribbon_hlx_hlx"/>
</dbReference>
<dbReference type="Proteomes" id="UP000248863">
    <property type="component" value="Unassembled WGS sequence"/>
</dbReference>
<organism evidence="8 9">
    <name type="scientific">Rhodoplanes elegans</name>
    <dbReference type="NCBI Taxonomy" id="29408"/>
    <lineage>
        <taxon>Bacteria</taxon>
        <taxon>Pseudomonadati</taxon>
        <taxon>Pseudomonadota</taxon>
        <taxon>Alphaproteobacteria</taxon>
        <taxon>Hyphomicrobiales</taxon>
        <taxon>Nitrobacteraceae</taxon>
        <taxon>Rhodoplanes</taxon>
    </lineage>
</organism>
<name>A0A327KFR9_9BRAD</name>
<evidence type="ECO:0000256" key="4">
    <source>
        <dbReference type="ARBA" id="ARBA00023125"/>
    </source>
</evidence>
<dbReference type="InterPro" id="IPR014795">
    <property type="entry name" value="TacA_1-like"/>
</dbReference>
<evidence type="ECO:0000313" key="9">
    <source>
        <dbReference type="Proteomes" id="UP000248863"/>
    </source>
</evidence>
<keyword evidence="1" id="KW-0678">Repressor</keyword>
<accession>A0A327KFR9</accession>
<dbReference type="PANTHER" id="PTHR35401:SF1">
    <property type="entry name" value="CYTOPLASMIC PROTEIN"/>
    <property type="match status" value="1"/>
</dbReference>
<sequence>MAKQGPVTKRRSAAAGVKGTAARSGTAAKSGTESKAAINLRIEPDTRRMIDSAAAALGKTRTEFMIETARARAVDVLLDQRLYVLAPDRYAAFVRALDDPPPPGPKLRALLGRKPAWDT</sequence>
<proteinExistence type="inferred from homology"/>
<dbReference type="SUPFAM" id="SSF47598">
    <property type="entry name" value="Ribbon-helix-helix"/>
    <property type="match status" value="1"/>
</dbReference>
<keyword evidence="3" id="KW-0805">Transcription regulation</keyword>
<gene>
    <name evidence="8" type="ORF">CH338_16785</name>
</gene>
<evidence type="ECO:0000256" key="5">
    <source>
        <dbReference type="ARBA" id="ARBA00023163"/>
    </source>
</evidence>
<keyword evidence="9" id="KW-1185">Reference proteome</keyword>